<protein>
    <submittedName>
        <fullName evidence="2">Uncharacterized protein</fullName>
    </submittedName>
</protein>
<gene>
    <name evidence="2" type="ORF">CVT25_006832</name>
</gene>
<sequence length="529" mass="59076">MRWPTPLEKRETVLIFLSVTVYLLAYNIDTSLRILGIDPATTHGAVFNRLGWVGTKEIGRDGRKPVGWRDALENTIYGEWAWSRGHIAGDGAERSQSVGTGRHGATWTPRERSLITAGTSYSDSSVNDALEKWGDNLPQTRVIKHAAGYTILDNVYIYDGTVYLITDDKGSLPPVSDIVTTLGNGFSRWKILTTGKAQSVMGSYGSFIRGVSWMSADSNPDNSTLFALWRTYSSLDESIDENGSTTLSTPRRLIFPHNRFFVDDNPPFDQHWIKRARADTGFHPYLAKVALPQLTIEYYEDWEDYQKIAIPFVYERLVVADRKAAEGAVEEGLPPYTSAFDLDASDHWWEPVRKNLAQFLGEDHVESKAKKVITYLHSQSEPGAKLSSGDHDALVKALEAMTNSRGYELHVVSTQTAETDWSQRMTAIVKSSASPSLSYPLILSVHGNHLMDSVFMRPTPQSTLIELFPPNKFVRNREFAMQSLGLRYVAWQGSRSYEGEELPSTSPPSEEEVGVDVTALVLTIQKALS</sequence>
<dbReference type="EMBL" id="NHYD01002450">
    <property type="protein sequence ID" value="PPQ86648.1"/>
    <property type="molecule type" value="Genomic_DNA"/>
</dbReference>
<evidence type="ECO:0000313" key="2">
    <source>
        <dbReference type="EMBL" id="PPQ86648.1"/>
    </source>
</evidence>
<keyword evidence="3" id="KW-1185">Reference proteome</keyword>
<keyword evidence="1" id="KW-0812">Transmembrane</keyword>
<comment type="caution">
    <text evidence="2">The sequence shown here is derived from an EMBL/GenBank/DDBJ whole genome shotgun (WGS) entry which is preliminary data.</text>
</comment>
<dbReference type="OrthoDB" id="529273at2759"/>
<evidence type="ECO:0000313" key="3">
    <source>
        <dbReference type="Proteomes" id="UP000283269"/>
    </source>
</evidence>
<feature type="transmembrane region" description="Helical" evidence="1">
    <location>
        <begin position="12"/>
        <end position="28"/>
    </location>
</feature>
<dbReference type="AlphaFoldDB" id="A0A409X780"/>
<name>A0A409X780_PSICY</name>
<keyword evidence="1" id="KW-1133">Transmembrane helix</keyword>
<dbReference type="InParanoid" id="A0A409X780"/>
<accession>A0A409X780</accession>
<organism evidence="2 3">
    <name type="scientific">Psilocybe cyanescens</name>
    <dbReference type="NCBI Taxonomy" id="93625"/>
    <lineage>
        <taxon>Eukaryota</taxon>
        <taxon>Fungi</taxon>
        <taxon>Dikarya</taxon>
        <taxon>Basidiomycota</taxon>
        <taxon>Agaricomycotina</taxon>
        <taxon>Agaricomycetes</taxon>
        <taxon>Agaricomycetidae</taxon>
        <taxon>Agaricales</taxon>
        <taxon>Agaricineae</taxon>
        <taxon>Strophariaceae</taxon>
        <taxon>Psilocybe</taxon>
    </lineage>
</organism>
<evidence type="ECO:0000256" key="1">
    <source>
        <dbReference type="SAM" id="Phobius"/>
    </source>
</evidence>
<dbReference type="STRING" id="93625.A0A409X780"/>
<keyword evidence="1" id="KW-0472">Membrane</keyword>
<reference evidence="2 3" key="1">
    <citation type="journal article" date="2018" name="Evol. Lett.">
        <title>Horizontal gene cluster transfer increased hallucinogenic mushroom diversity.</title>
        <authorList>
            <person name="Reynolds H.T."/>
            <person name="Vijayakumar V."/>
            <person name="Gluck-Thaler E."/>
            <person name="Korotkin H.B."/>
            <person name="Matheny P.B."/>
            <person name="Slot J.C."/>
        </authorList>
    </citation>
    <scope>NUCLEOTIDE SEQUENCE [LARGE SCALE GENOMIC DNA]</scope>
    <source>
        <strain evidence="2 3">2631</strain>
    </source>
</reference>
<dbReference type="Proteomes" id="UP000283269">
    <property type="component" value="Unassembled WGS sequence"/>
</dbReference>
<proteinExistence type="predicted"/>